<evidence type="ECO:0000256" key="6">
    <source>
        <dbReference type="ARBA" id="ARBA00022989"/>
    </source>
</evidence>
<evidence type="ECO:0000313" key="11">
    <source>
        <dbReference type="Proteomes" id="UP000292544"/>
    </source>
</evidence>
<comment type="catalytic activity">
    <reaction evidence="8">
        <text>an all-trans-polyprenyl diphosphate + 1,4-dihydroxy-2-naphthoate + H(+) = a 2-demethylmenaquinol + CO2 + diphosphate</text>
        <dbReference type="Rhea" id="RHEA:26478"/>
        <dbReference type="Rhea" id="RHEA-COMP:9563"/>
        <dbReference type="Rhea" id="RHEA-COMP:9564"/>
        <dbReference type="ChEBI" id="CHEBI:11173"/>
        <dbReference type="ChEBI" id="CHEBI:15378"/>
        <dbReference type="ChEBI" id="CHEBI:16526"/>
        <dbReference type="ChEBI" id="CHEBI:33019"/>
        <dbReference type="ChEBI" id="CHEBI:55437"/>
        <dbReference type="ChEBI" id="CHEBI:58914"/>
        <dbReference type="EC" id="2.5.1.74"/>
    </reaction>
</comment>
<dbReference type="NCBIfam" id="TIGR00751">
    <property type="entry name" value="menA"/>
    <property type="match status" value="1"/>
</dbReference>
<keyword evidence="6 8" id="KW-1133">Transmembrane helix</keyword>
<keyword evidence="3 8" id="KW-1003">Cell membrane</keyword>
<accession>A0ABY1WKR3</accession>
<dbReference type="Proteomes" id="UP000292544">
    <property type="component" value="Unassembled WGS sequence"/>
</dbReference>
<comment type="similarity">
    <text evidence="8">Belongs to the MenA family. Type 1 subfamily.</text>
</comment>
<dbReference type="RefSeq" id="WP_130567913.1">
    <property type="nucleotide sequence ID" value="NZ_SHLY01000009.1"/>
</dbReference>
<dbReference type="PIRSF" id="PIRSF005355">
    <property type="entry name" value="UBIAD1"/>
    <property type="match status" value="1"/>
</dbReference>
<name>A0ABY1WKR3_9GAMM</name>
<keyword evidence="4 8" id="KW-0808">Transferase</keyword>
<keyword evidence="5 8" id="KW-0812">Transmembrane</keyword>
<feature type="transmembrane region" description="Helical" evidence="8">
    <location>
        <begin position="236"/>
        <end position="254"/>
    </location>
</feature>
<dbReference type="PANTHER" id="PTHR13929:SF0">
    <property type="entry name" value="UBIA PRENYLTRANSFERASE DOMAIN-CONTAINING PROTEIN 1"/>
    <property type="match status" value="1"/>
</dbReference>
<evidence type="ECO:0000313" key="10">
    <source>
        <dbReference type="EMBL" id="TAA40366.1"/>
    </source>
</evidence>
<feature type="transmembrane region" description="Helical" evidence="8">
    <location>
        <begin position="212"/>
        <end position="230"/>
    </location>
</feature>
<gene>
    <name evidence="8" type="primary">menA</name>
    <name evidence="10" type="ORF">EXY25_18100</name>
</gene>
<dbReference type="GO" id="GO:0046428">
    <property type="term" value="F:1,4-dihydroxy-2-naphthoate polyprenyltransferase activity"/>
    <property type="evidence" value="ECO:0007669"/>
    <property type="project" value="UniProtKB-EC"/>
</dbReference>
<sequence>MRQLFVWFQAARPRTLPASLAPLIVGNWLAYLEGQLQIGLLLASLLCALALQIFVNYANDYFDALTGVDTDARVGPQRATQSGLVTHGQMRAAMVLSALAASLAGLYIVVFGSLWLLPVGIASLIAAYLYSGGPRPLASLGLGEITVFLFFGVVAVVGSYFMHTQLMSKAAWLAAVLVGLPVCAIMLVNNIRDISTDTAAGKKTLPVRIGRKNSVVLYSAALLLPLALTINQLNVVVWLSLWIATVFVAVWLISQLLKRQAQALNPLLGWTSFYSLWLAVLSCFYFTI</sequence>
<evidence type="ECO:0000256" key="9">
    <source>
        <dbReference type="NCBIfam" id="TIGR00751"/>
    </source>
</evidence>
<feature type="transmembrane region" description="Helical" evidence="8">
    <location>
        <begin position="137"/>
        <end position="158"/>
    </location>
</feature>
<dbReference type="NCBIfam" id="NF004751">
    <property type="entry name" value="PRK06080.1-3"/>
    <property type="match status" value="1"/>
</dbReference>
<dbReference type="InterPro" id="IPR000537">
    <property type="entry name" value="UbiA_prenyltransferase"/>
</dbReference>
<comment type="subcellular location">
    <subcellularLocation>
        <location evidence="8">Cell membrane</location>
        <topology evidence="8">Multi-pass membrane protein</topology>
    </subcellularLocation>
    <subcellularLocation>
        <location evidence="1">Membrane</location>
        <topology evidence="1">Multi-pass membrane protein</topology>
    </subcellularLocation>
</comment>
<reference evidence="11" key="1">
    <citation type="submission" date="2019-02" db="EMBL/GenBank/DDBJ databases">
        <title>Draft genome sequence of Muricauda sp. 176CP4-71.</title>
        <authorList>
            <person name="Park J.-S."/>
        </authorList>
    </citation>
    <scope>NUCLEOTIDE SEQUENCE [LARGE SCALE GENOMIC DNA]</scope>
    <source>
        <strain evidence="11">176GS2-150</strain>
    </source>
</reference>
<feature type="transmembrane region" description="Helical" evidence="8">
    <location>
        <begin position="39"/>
        <end position="58"/>
    </location>
</feature>
<comment type="function">
    <text evidence="8">Conversion of 1,4-dihydroxy-2-naphthoate (DHNA) to demethylmenaquinone (DMK).</text>
</comment>
<dbReference type="EMBL" id="SHLY01000009">
    <property type="protein sequence ID" value="TAA40366.1"/>
    <property type="molecule type" value="Genomic_DNA"/>
</dbReference>
<feature type="transmembrane region" description="Helical" evidence="8">
    <location>
        <begin position="104"/>
        <end position="130"/>
    </location>
</feature>
<dbReference type="Pfam" id="PF01040">
    <property type="entry name" value="UbiA"/>
    <property type="match status" value="1"/>
</dbReference>
<dbReference type="InterPro" id="IPR044878">
    <property type="entry name" value="UbiA_sf"/>
</dbReference>
<evidence type="ECO:0000256" key="2">
    <source>
        <dbReference type="ARBA" id="ARBA00022428"/>
    </source>
</evidence>
<evidence type="ECO:0000256" key="7">
    <source>
        <dbReference type="ARBA" id="ARBA00023136"/>
    </source>
</evidence>
<protein>
    <recommendedName>
        <fullName evidence="8 9">1,4-dihydroxy-2-naphthoate octaprenyltransferase</fullName>
        <shortName evidence="8">DHNA-octaprenyltransferase</shortName>
        <ecNumber evidence="8 9">2.5.1.74</ecNumber>
    </recommendedName>
</protein>
<feature type="transmembrane region" description="Helical" evidence="8">
    <location>
        <begin position="266"/>
        <end position="287"/>
    </location>
</feature>
<dbReference type="PANTHER" id="PTHR13929">
    <property type="entry name" value="1,4-DIHYDROXY-2-NAPHTHOATE OCTAPRENYLTRANSFERASE"/>
    <property type="match status" value="1"/>
</dbReference>
<feature type="transmembrane region" description="Helical" evidence="8">
    <location>
        <begin position="170"/>
        <end position="191"/>
    </location>
</feature>
<evidence type="ECO:0000256" key="4">
    <source>
        <dbReference type="ARBA" id="ARBA00022679"/>
    </source>
</evidence>
<keyword evidence="11" id="KW-1185">Reference proteome</keyword>
<dbReference type="InterPro" id="IPR004657">
    <property type="entry name" value="MenA"/>
</dbReference>
<comment type="caution">
    <text evidence="10">The sequence shown here is derived from an EMBL/GenBank/DDBJ whole genome shotgun (WGS) entry which is preliminary data.</text>
</comment>
<comment type="pathway">
    <text evidence="8">Quinol/quinone metabolism; menaquinone biosynthesis; menaquinol from 1,4-dihydroxy-2-naphthoate: step 1/2.</text>
</comment>
<feature type="transmembrane region" description="Helical" evidence="8">
    <location>
        <begin position="15"/>
        <end position="32"/>
    </location>
</feature>
<organism evidence="10 11">
    <name type="scientific">Corallincola spongiicola</name>
    <dbReference type="NCBI Taxonomy" id="2520508"/>
    <lineage>
        <taxon>Bacteria</taxon>
        <taxon>Pseudomonadati</taxon>
        <taxon>Pseudomonadota</taxon>
        <taxon>Gammaproteobacteria</taxon>
        <taxon>Alteromonadales</taxon>
        <taxon>Psychromonadaceae</taxon>
        <taxon>Corallincola</taxon>
    </lineage>
</organism>
<dbReference type="CDD" id="cd13962">
    <property type="entry name" value="PT_UbiA_UBIAD1"/>
    <property type="match status" value="1"/>
</dbReference>
<keyword evidence="7 8" id="KW-0472">Membrane</keyword>
<evidence type="ECO:0000256" key="8">
    <source>
        <dbReference type="HAMAP-Rule" id="MF_01937"/>
    </source>
</evidence>
<dbReference type="Gene3D" id="1.10.357.140">
    <property type="entry name" value="UbiA prenyltransferase"/>
    <property type="match status" value="1"/>
</dbReference>
<dbReference type="InterPro" id="IPR026046">
    <property type="entry name" value="UBIAD1"/>
</dbReference>
<dbReference type="HAMAP" id="MF_01937">
    <property type="entry name" value="MenA_1"/>
    <property type="match status" value="1"/>
</dbReference>
<proteinExistence type="inferred from homology"/>
<keyword evidence="2 8" id="KW-0474">Menaquinone biosynthesis</keyword>
<dbReference type="Gene3D" id="1.20.120.1780">
    <property type="entry name" value="UbiA prenyltransferase"/>
    <property type="match status" value="1"/>
</dbReference>
<dbReference type="EC" id="2.5.1.74" evidence="8 9"/>
<evidence type="ECO:0000256" key="5">
    <source>
        <dbReference type="ARBA" id="ARBA00022692"/>
    </source>
</evidence>
<evidence type="ECO:0000256" key="3">
    <source>
        <dbReference type="ARBA" id="ARBA00022475"/>
    </source>
</evidence>
<evidence type="ECO:0000256" key="1">
    <source>
        <dbReference type="ARBA" id="ARBA00004141"/>
    </source>
</evidence>